<sequence>MTSARILVTGAAGFIGKRLCDHLRTAGNPVRAATRTEASAQRLRDDGWDARCVEMRDPSALAAALEGVDQVYHLASVVSARSFAAARQVNVEGSRLLALEAAKRESPPRLLYVSSLAASGPVEGGRARTEADPGRPVSYYGRTKLEAEQALRGLADRLPVVAVRPPGVFGPGDLNLLQMFRSVRAGLNFVAVSQRYRYSFVYVEDLAEGMRRAMEAGDRLTHDHPSDGLYFLADPQPMTFGQLGDAVAAALGRRPPRCVTIPAAGCWGVATAPELWGRLTGAKTYLNYDKIREAVAGEWFCDPARADRELDWRPEKGLADRLIDTHNWYVRQKLLPANR</sequence>
<keyword evidence="2" id="KW-0413">Isomerase</keyword>
<proteinExistence type="predicted"/>
<evidence type="ECO:0000313" key="2">
    <source>
        <dbReference type="EMBL" id="QDU91228.1"/>
    </source>
</evidence>
<organism evidence="2 3">
    <name type="scientific">Pirellulimonas nuda</name>
    <dbReference type="NCBI Taxonomy" id="2528009"/>
    <lineage>
        <taxon>Bacteria</taxon>
        <taxon>Pseudomonadati</taxon>
        <taxon>Planctomycetota</taxon>
        <taxon>Planctomycetia</taxon>
        <taxon>Pirellulales</taxon>
        <taxon>Lacipirellulaceae</taxon>
        <taxon>Pirellulimonas</taxon>
    </lineage>
</organism>
<dbReference type="Pfam" id="PF01370">
    <property type="entry name" value="Epimerase"/>
    <property type="match status" value="1"/>
</dbReference>
<dbReference type="InterPro" id="IPR051783">
    <property type="entry name" value="NAD(P)-dependent_oxidoreduct"/>
</dbReference>
<dbReference type="PANTHER" id="PTHR48079:SF6">
    <property type="entry name" value="NAD(P)-BINDING DOMAIN-CONTAINING PROTEIN-RELATED"/>
    <property type="match status" value="1"/>
</dbReference>
<dbReference type="EMBL" id="CP036291">
    <property type="protein sequence ID" value="QDU91228.1"/>
    <property type="molecule type" value="Genomic_DNA"/>
</dbReference>
<name>A0A518DIC1_9BACT</name>
<dbReference type="RefSeq" id="WP_145291143.1">
    <property type="nucleotide sequence ID" value="NZ_CP036291.1"/>
</dbReference>
<keyword evidence="3" id="KW-1185">Reference proteome</keyword>
<dbReference type="Gene3D" id="3.40.50.720">
    <property type="entry name" value="NAD(P)-binding Rossmann-like Domain"/>
    <property type="match status" value="1"/>
</dbReference>
<dbReference type="KEGG" id="pnd:Pla175_46480"/>
<dbReference type="GO" id="GO:0005737">
    <property type="term" value="C:cytoplasm"/>
    <property type="evidence" value="ECO:0007669"/>
    <property type="project" value="TreeGrafter"/>
</dbReference>
<evidence type="ECO:0000259" key="1">
    <source>
        <dbReference type="Pfam" id="PF01370"/>
    </source>
</evidence>
<dbReference type="GO" id="GO:0004029">
    <property type="term" value="F:aldehyde dehydrogenase (NAD+) activity"/>
    <property type="evidence" value="ECO:0007669"/>
    <property type="project" value="TreeGrafter"/>
</dbReference>
<dbReference type="InterPro" id="IPR001509">
    <property type="entry name" value="Epimerase_deHydtase"/>
</dbReference>
<evidence type="ECO:0000313" key="3">
    <source>
        <dbReference type="Proteomes" id="UP000317429"/>
    </source>
</evidence>
<dbReference type="AlphaFoldDB" id="A0A518DIC1"/>
<accession>A0A518DIC1</accession>
<dbReference type="SUPFAM" id="SSF51735">
    <property type="entry name" value="NAD(P)-binding Rossmann-fold domains"/>
    <property type="match status" value="1"/>
</dbReference>
<dbReference type="OrthoDB" id="9811743at2"/>
<dbReference type="GO" id="GO:0016853">
    <property type="term" value="F:isomerase activity"/>
    <property type="evidence" value="ECO:0007669"/>
    <property type="project" value="UniProtKB-KW"/>
</dbReference>
<reference evidence="2 3" key="1">
    <citation type="submission" date="2019-02" db="EMBL/GenBank/DDBJ databases">
        <title>Deep-cultivation of Planctomycetes and their phenomic and genomic characterization uncovers novel biology.</title>
        <authorList>
            <person name="Wiegand S."/>
            <person name="Jogler M."/>
            <person name="Boedeker C."/>
            <person name="Pinto D."/>
            <person name="Vollmers J."/>
            <person name="Rivas-Marin E."/>
            <person name="Kohn T."/>
            <person name="Peeters S.H."/>
            <person name="Heuer A."/>
            <person name="Rast P."/>
            <person name="Oberbeckmann S."/>
            <person name="Bunk B."/>
            <person name="Jeske O."/>
            <person name="Meyerdierks A."/>
            <person name="Storesund J.E."/>
            <person name="Kallscheuer N."/>
            <person name="Luecker S."/>
            <person name="Lage O.M."/>
            <person name="Pohl T."/>
            <person name="Merkel B.J."/>
            <person name="Hornburger P."/>
            <person name="Mueller R.-W."/>
            <person name="Bruemmer F."/>
            <person name="Labrenz M."/>
            <person name="Spormann A.M."/>
            <person name="Op den Camp H."/>
            <person name="Overmann J."/>
            <person name="Amann R."/>
            <person name="Jetten M.S.M."/>
            <person name="Mascher T."/>
            <person name="Medema M.H."/>
            <person name="Devos D.P."/>
            <person name="Kaster A.-K."/>
            <person name="Ovreas L."/>
            <person name="Rohde M."/>
            <person name="Galperin M.Y."/>
            <person name="Jogler C."/>
        </authorList>
    </citation>
    <scope>NUCLEOTIDE SEQUENCE [LARGE SCALE GENOMIC DNA]</scope>
    <source>
        <strain evidence="2 3">Pla175</strain>
    </source>
</reference>
<gene>
    <name evidence="2" type="ORF">Pla175_46480</name>
</gene>
<feature type="domain" description="NAD-dependent epimerase/dehydratase" evidence="1">
    <location>
        <begin position="6"/>
        <end position="220"/>
    </location>
</feature>
<dbReference type="InterPro" id="IPR036291">
    <property type="entry name" value="NAD(P)-bd_dom_sf"/>
</dbReference>
<dbReference type="Proteomes" id="UP000317429">
    <property type="component" value="Chromosome"/>
</dbReference>
<protein>
    <submittedName>
        <fullName evidence="2">3 beta-hydroxysteroid dehydrogenase/Delta 5--&gt;4-isomerase</fullName>
    </submittedName>
</protein>
<dbReference type="PANTHER" id="PTHR48079">
    <property type="entry name" value="PROTEIN YEEZ"/>
    <property type="match status" value="1"/>
</dbReference>